<evidence type="ECO:0000313" key="15">
    <source>
        <dbReference type="Proteomes" id="UP000472355"/>
    </source>
</evidence>
<reference evidence="16 17" key="2">
    <citation type="submission" date="2019-04" db="EMBL/GenBank/DDBJ databases">
        <title>Genome sequencing of Clostridium botulinum Groups I-IV and Clostridium butyricum.</title>
        <authorList>
            <person name="Brunt J."/>
            <person name="Van Vliet A.H.M."/>
            <person name="Stringer S.C."/>
            <person name="Carter A.T."/>
            <person name="Peck M.W."/>
        </authorList>
    </citation>
    <scope>NUCLEOTIDE SEQUENCE [LARGE SCALE GENOMIC DNA]</scope>
    <source>
        <strain evidence="13 17">1605</strain>
        <strain evidence="14 16">CB-K-33E</strain>
    </source>
</reference>
<dbReference type="RefSeq" id="WP_012449569.1">
    <property type="nucleotide sequence ID" value="NZ_CP010520.1"/>
</dbReference>
<evidence type="ECO:0000313" key="17">
    <source>
        <dbReference type="Proteomes" id="UP000476820"/>
    </source>
</evidence>
<feature type="binding site" evidence="11">
    <location>
        <position position="202"/>
    </location>
    <ligand>
        <name>substrate</name>
    </ligand>
</feature>
<dbReference type="EC" id="2.7.1.50" evidence="11"/>
<evidence type="ECO:0000313" key="12">
    <source>
        <dbReference type="EMBL" id="NFA42335.1"/>
    </source>
</evidence>
<dbReference type="GO" id="GO:0005524">
    <property type="term" value="F:ATP binding"/>
    <property type="evidence" value="ECO:0007669"/>
    <property type="project" value="UniProtKB-UniRule"/>
</dbReference>
<keyword evidence="7 11" id="KW-0418">Kinase</keyword>
<dbReference type="GO" id="GO:0000287">
    <property type="term" value="F:magnesium ion binding"/>
    <property type="evidence" value="ECO:0007669"/>
    <property type="project" value="UniProtKB-UniRule"/>
</dbReference>
<evidence type="ECO:0000256" key="5">
    <source>
        <dbReference type="ARBA" id="ARBA00022723"/>
    </source>
</evidence>
<dbReference type="AlphaFoldDB" id="A0A0C2N4A5"/>
<dbReference type="EMBL" id="SGKU01000015">
    <property type="protein sequence ID" value="NFA42335.1"/>
    <property type="molecule type" value="Genomic_DNA"/>
</dbReference>
<accession>A0A0C2N4A5</accession>
<organism evidence="13 17">
    <name type="scientific">Clostridium botulinum</name>
    <dbReference type="NCBI Taxonomy" id="1491"/>
    <lineage>
        <taxon>Bacteria</taxon>
        <taxon>Bacillati</taxon>
        <taxon>Bacillota</taxon>
        <taxon>Clostridia</taxon>
        <taxon>Eubacteriales</taxon>
        <taxon>Clostridiaceae</taxon>
        <taxon>Clostridium</taxon>
    </lineage>
</organism>
<dbReference type="GO" id="GO:0009228">
    <property type="term" value="P:thiamine biosynthetic process"/>
    <property type="evidence" value="ECO:0007669"/>
    <property type="project" value="UniProtKB-KW"/>
</dbReference>
<feature type="binding site" evidence="11">
    <location>
        <position position="175"/>
    </location>
    <ligand>
        <name>ATP</name>
        <dbReference type="ChEBI" id="CHEBI:30616"/>
    </ligand>
</feature>
<evidence type="ECO:0000256" key="4">
    <source>
        <dbReference type="ARBA" id="ARBA00022679"/>
    </source>
</evidence>
<keyword evidence="8 11" id="KW-0067">ATP-binding</keyword>
<dbReference type="NCBIfam" id="NF006830">
    <property type="entry name" value="PRK09355.1"/>
    <property type="match status" value="1"/>
</dbReference>
<dbReference type="CDD" id="cd01170">
    <property type="entry name" value="THZ_kinase"/>
    <property type="match status" value="1"/>
</dbReference>
<evidence type="ECO:0000256" key="7">
    <source>
        <dbReference type="ARBA" id="ARBA00022777"/>
    </source>
</evidence>
<name>A0A0C2N4A5_CLOBO</name>
<dbReference type="Proteomes" id="UP000473681">
    <property type="component" value="Unassembled WGS sequence"/>
</dbReference>
<gene>
    <name evidence="11 13" type="primary">thiM</name>
    <name evidence="12" type="ORF">EXM65_07005</name>
    <name evidence="13" type="ORF">FC774_17145</name>
    <name evidence="14" type="ORF">FDB51_17700</name>
</gene>
<evidence type="ECO:0000256" key="11">
    <source>
        <dbReference type="HAMAP-Rule" id="MF_00228"/>
    </source>
</evidence>
<dbReference type="EMBL" id="SWOV01000082">
    <property type="protein sequence ID" value="NFF89553.1"/>
    <property type="molecule type" value="Genomic_DNA"/>
</dbReference>
<reference evidence="12 15" key="1">
    <citation type="submission" date="2019-02" db="EMBL/GenBank/DDBJ databases">
        <title>Genome sequencing of Clostridium botulinum clinical isolates.</title>
        <authorList>
            <person name="Brunt J."/>
            <person name="Van Vliet A.H.M."/>
            <person name="Stringer S.C."/>
            <person name="Grant K.A."/>
            <person name="Carter A.C."/>
            <person name="Peck M.W."/>
        </authorList>
    </citation>
    <scope>NUCLEOTIDE SEQUENCE [LARGE SCALE GENOMIC DNA]</scope>
    <source>
        <strain evidence="12 15">H113700579</strain>
    </source>
</reference>
<evidence type="ECO:0000256" key="2">
    <source>
        <dbReference type="ARBA" id="ARBA00001946"/>
    </source>
</evidence>
<evidence type="ECO:0000313" key="16">
    <source>
        <dbReference type="Proteomes" id="UP000473681"/>
    </source>
</evidence>
<dbReference type="Proteomes" id="UP000472355">
    <property type="component" value="Unassembled WGS sequence"/>
</dbReference>
<comment type="pathway">
    <text evidence="3 11">Cofactor biosynthesis; thiamine diphosphate biosynthesis; 4-methyl-5-(2-phosphoethyl)-thiazole from 5-(2-hydroxyethyl)-4-methylthiazole: step 1/1.</text>
</comment>
<dbReference type="GO" id="GO:0009229">
    <property type="term" value="P:thiamine diphosphate biosynthetic process"/>
    <property type="evidence" value="ECO:0007669"/>
    <property type="project" value="UniProtKB-UniRule"/>
</dbReference>
<sequence>MINEILDKVGRLLEEVRTKKPLVHSITNYITATDCANVILAVGGSPTMADYVKEVEEIASISSAVVLNMGVISEKMVEAMILAGKSANKNNVPVIFDPVGAGVANFRNKSAEKILSEVKVDIIRGNISEIKFICGLRSETKGVDASERDMNMGNDKKVIVAQELAKKLNCVVAITGVDDIISDGKRNVILSNGHKMLANVTGTGCMSSALCGAFAGASDDYFIAAICAVLTMSISGEIAYEKSKGIGMGTFHISLIDAISMMNENVIKEKARVTTINR</sequence>
<evidence type="ECO:0000256" key="10">
    <source>
        <dbReference type="ARBA" id="ARBA00022977"/>
    </source>
</evidence>
<dbReference type="PRINTS" id="PR01099">
    <property type="entry name" value="HYETHTZKNASE"/>
</dbReference>
<feature type="binding site" evidence="11">
    <location>
        <position position="48"/>
    </location>
    <ligand>
        <name>substrate</name>
    </ligand>
</feature>
<proteinExistence type="inferred from homology"/>
<evidence type="ECO:0000256" key="9">
    <source>
        <dbReference type="ARBA" id="ARBA00022842"/>
    </source>
</evidence>
<evidence type="ECO:0000256" key="3">
    <source>
        <dbReference type="ARBA" id="ARBA00004868"/>
    </source>
</evidence>
<keyword evidence="4 11" id="KW-0808">Transferase</keyword>
<keyword evidence="9 11" id="KW-0460">Magnesium</keyword>
<dbReference type="Proteomes" id="UP000476820">
    <property type="component" value="Unassembled WGS sequence"/>
</dbReference>
<comment type="caution">
    <text evidence="13">The sequence shown here is derived from an EMBL/GenBank/DDBJ whole genome shotgun (WGS) entry which is preliminary data.</text>
</comment>
<evidence type="ECO:0000256" key="1">
    <source>
        <dbReference type="ARBA" id="ARBA00001771"/>
    </source>
</evidence>
<evidence type="ECO:0000313" key="14">
    <source>
        <dbReference type="EMBL" id="NFN36899.1"/>
    </source>
</evidence>
<dbReference type="SUPFAM" id="SSF53613">
    <property type="entry name" value="Ribokinase-like"/>
    <property type="match status" value="1"/>
</dbReference>
<dbReference type="InterPro" id="IPR000417">
    <property type="entry name" value="Hyethyz_kinase"/>
</dbReference>
<dbReference type="Pfam" id="PF02110">
    <property type="entry name" value="HK"/>
    <property type="match status" value="1"/>
</dbReference>
<evidence type="ECO:0000256" key="8">
    <source>
        <dbReference type="ARBA" id="ARBA00022840"/>
    </source>
</evidence>
<dbReference type="InterPro" id="IPR029056">
    <property type="entry name" value="Ribokinase-like"/>
</dbReference>
<comment type="similarity">
    <text evidence="11">Belongs to the Thz kinase family.</text>
</comment>
<keyword evidence="10 11" id="KW-0784">Thiamine biosynthesis</keyword>
<keyword evidence="6 11" id="KW-0547">Nucleotide-binding</keyword>
<dbReference type="OrthoDB" id="9778146at2"/>
<evidence type="ECO:0000313" key="13">
    <source>
        <dbReference type="EMBL" id="NFF89553.1"/>
    </source>
</evidence>
<comment type="cofactor">
    <cofactor evidence="2 11">
        <name>Mg(2+)</name>
        <dbReference type="ChEBI" id="CHEBI:18420"/>
    </cofactor>
</comment>
<dbReference type="NCBIfam" id="TIGR00694">
    <property type="entry name" value="thiM"/>
    <property type="match status" value="1"/>
</dbReference>
<feature type="binding site" evidence="11">
    <location>
        <position position="124"/>
    </location>
    <ligand>
        <name>ATP</name>
        <dbReference type="ChEBI" id="CHEBI:30616"/>
    </ligand>
</feature>
<evidence type="ECO:0000256" key="6">
    <source>
        <dbReference type="ARBA" id="ARBA00022741"/>
    </source>
</evidence>
<dbReference type="UniPathway" id="UPA00060">
    <property type="reaction ID" value="UER00139"/>
</dbReference>
<comment type="function">
    <text evidence="11">Catalyzes the phosphorylation of the hydroxyl group of 4-methyl-5-beta-hydroxyethylthiazole (THZ).</text>
</comment>
<comment type="catalytic activity">
    <reaction evidence="1 11">
        <text>5-(2-hydroxyethyl)-4-methylthiazole + ATP = 4-methyl-5-(2-phosphooxyethyl)-thiazole + ADP + H(+)</text>
        <dbReference type="Rhea" id="RHEA:24212"/>
        <dbReference type="ChEBI" id="CHEBI:15378"/>
        <dbReference type="ChEBI" id="CHEBI:17957"/>
        <dbReference type="ChEBI" id="CHEBI:30616"/>
        <dbReference type="ChEBI" id="CHEBI:58296"/>
        <dbReference type="ChEBI" id="CHEBI:456216"/>
        <dbReference type="EC" id="2.7.1.50"/>
    </reaction>
</comment>
<dbReference type="SMR" id="A0A0C2N4A5"/>
<keyword evidence="5 11" id="KW-0479">Metal-binding</keyword>
<dbReference type="EMBL" id="SWVK01000041">
    <property type="protein sequence ID" value="NFN36899.1"/>
    <property type="molecule type" value="Genomic_DNA"/>
</dbReference>
<dbReference type="HAMAP" id="MF_00228">
    <property type="entry name" value="Thz_kinase"/>
    <property type="match status" value="1"/>
</dbReference>
<dbReference type="GO" id="GO:0004417">
    <property type="term" value="F:hydroxyethylthiazole kinase activity"/>
    <property type="evidence" value="ECO:0007669"/>
    <property type="project" value="UniProtKB-UniRule"/>
</dbReference>
<dbReference type="PIRSF" id="PIRSF000513">
    <property type="entry name" value="Thz_kinase"/>
    <property type="match status" value="1"/>
</dbReference>
<protein>
    <recommendedName>
        <fullName evidence="11">Hydroxyethylthiazole kinase</fullName>
        <ecNumber evidence="11">2.7.1.50</ecNumber>
    </recommendedName>
    <alternativeName>
        <fullName evidence="11">4-methyl-5-beta-hydroxyethylthiazole kinase</fullName>
        <shortName evidence="11">TH kinase</shortName>
        <shortName evidence="11">Thz kinase</shortName>
    </alternativeName>
</protein>
<dbReference type="Gene3D" id="3.40.1190.20">
    <property type="match status" value="1"/>
</dbReference>